<organism evidence="3 4">
    <name type="scientific">Niastella yeongjuensis</name>
    <dbReference type="NCBI Taxonomy" id="354355"/>
    <lineage>
        <taxon>Bacteria</taxon>
        <taxon>Pseudomonadati</taxon>
        <taxon>Bacteroidota</taxon>
        <taxon>Chitinophagia</taxon>
        <taxon>Chitinophagales</taxon>
        <taxon>Chitinophagaceae</taxon>
        <taxon>Niastella</taxon>
    </lineage>
</organism>
<proteinExistence type="predicted"/>
<dbReference type="InterPro" id="IPR007560">
    <property type="entry name" value="Restrct_endonuc_IV_Mrr"/>
</dbReference>
<dbReference type="InterPro" id="IPR025745">
    <property type="entry name" value="Mrr-like_N_dom"/>
</dbReference>
<dbReference type="InterPro" id="IPR052906">
    <property type="entry name" value="Type_IV_Methyl-Rstrct_Enzyme"/>
</dbReference>
<accession>A0A1V9F305</accession>
<name>A0A1V9F305_9BACT</name>
<dbReference type="SUPFAM" id="SSF46785">
    <property type="entry name" value="Winged helix' DNA-binding domain"/>
    <property type="match status" value="1"/>
</dbReference>
<dbReference type="Pfam" id="PF14338">
    <property type="entry name" value="Mrr_N"/>
    <property type="match status" value="1"/>
</dbReference>
<dbReference type="STRING" id="354355.SAMN05660816_04663"/>
<dbReference type="InterPro" id="IPR036388">
    <property type="entry name" value="WH-like_DNA-bd_sf"/>
</dbReference>
<sequence length="305" mass="34570">MMIPDFQTIMLPLLKFLGTGPQYPMTEVLQNLSKHFGLSEDDLRVRVPSGQQPLFKNRVTWAISYLKTAGFINYPQRGVYKLTEKGKELLQEKVDSISISYLKKLNDIKKWQNTNAEENPDTLISYPANEEVTPDELLGNTIKTLHEKLALDLLSILKGKTAAEFERFVLMLLNQMGYGTLEERSYEVVGKSGDNGIDGIIYQDQFGLDRVYVQAKKWADSKVQSKDIRDFIGALSLKGTNKGVFITTSEFTPDAYKTAQLNPQNRIILINGVLLSDYAIKHNVGVQIKAQYEVKTLDNDFFEDL</sequence>
<evidence type="ECO:0000259" key="2">
    <source>
        <dbReference type="Pfam" id="PF14338"/>
    </source>
</evidence>
<comment type="caution">
    <text evidence="3">The sequence shown here is derived from an EMBL/GenBank/DDBJ whole genome shotgun (WGS) entry which is preliminary data.</text>
</comment>
<dbReference type="Pfam" id="PF04471">
    <property type="entry name" value="Mrr_cat"/>
    <property type="match status" value="1"/>
</dbReference>
<feature type="domain" description="Restriction endonuclease type IV Mrr" evidence="1">
    <location>
        <begin position="162"/>
        <end position="276"/>
    </location>
</feature>
<evidence type="ECO:0008006" key="5">
    <source>
        <dbReference type="Google" id="ProtNLM"/>
    </source>
</evidence>
<evidence type="ECO:0000313" key="3">
    <source>
        <dbReference type="EMBL" id="OQP52749.1"/>
    </source>
</evidence>
<dbReference type="Gene3D" id="1.10.10.10">
    <property type="entry name" value="Winged helix-like DNA-binding domain superfamily/Winged helix DNA-binding domain"/>
    <property type="match status" value="1"/>
</dbReference>
<dbReference type="InterPro" id="IPR011335">
    <property type="entry name" value="Restrct_endonuc-II-like"/>
</dbReference>
<dbReference type="InterPro" id="IPR036390">
    <property type="entry name" value="WH_DNA-bd_sf"/>
</dbReference>
<protein>
    <recommendedName>
        <fullName evidence="5">Restriction endonuclease</fullName>
    </recommendedName>
</protein>
<dbReference type="GO" id="GO:0015666">
    <property type="term" value="F:restriction endodeoxyribonuclease activity"/>
    <property type="evidence" value="ECO:0007669"/>
    <property type="project" value="TreeGrafter"/>
</dbReference>
<dbReference type="GO" id="GO:0003677">
    <property type="term" value="F:DNA binding"/>
    <property type="evidence" value="ECO:0007669"/>
    <property type="project" value="InterPro"/>
</dbReference>
<reference evidence="4" key="1">
    <citation type="submission" date="2016-04" db="EMBL/GenBank/DDBJ databases">
        <authorList>
            <person name="Chen L."/>
            <person name="Zhuang W."/>
            <person name="Wang G."/>
        </authorList>
    </citation>
    <scope>NUCLEOTIDE SEQUENCE [LARGE SCALE GENOMIC DNA]</scope>
    <source>
        <strain evidence="4">17621</strain>
    </source>
</reference>
<gene>
    <name evidence="3" type="ORF">A4H97_23880</name>
</gene>
<dbReference type="SUPFAM" id="SSF52980">
    <property type="entry name" value="Restriction endonuclease-like"/>
    <property type="match status" value="1"/>
</dbReference>
<keyword evidence="4" id="KW-1185">Reference proteome</keyword>
<dbReference type="EMBL" id="LVXG01000007">
    <property type="protein sequence ID" value="OQP52749.1"/>
    <property type="molecule type" value="Genomic_DNA"/>
</dbReference>
<dbReference type="Gene3D" id="3.40.1350.10">
    <property type="match status" value="1"/>
</dbReference>
<dbReference type="PANTHER" id="PTHR30015:SF7">
    <property type="entry name" value="TYPE IV METHYL-DIRECTED RESTRICTION ENZYME ECOKMRR"/>
    <property type="match status" value="1"/>
</dbReference>
<dbReference type="PANTHER" id="PTHR30015">
    <property type="entry name" value="MRR RESTRICTION SYSTEM PROTEIN"/>
    <property type="match status" value="1"/>
</dbReference>
<dbReference type="GO" id="GO:0009307">
    <property type="term" value="P:DNA restriction-modification system"/>
    <property type="evidence" value="ECO:0007669"/>
    <property type="project" value="InterPro"/>
</dbReference>
<dbReference type="Proteomes" id="UP000192610">
    <property type="component" value="Unassembled WGS sequence"/>
</dbReference>
<feature type="domain" description="Restriction system protein Mrr-like N-terminal" evidence="2">
    <location>
        <begin position="6"/>
        <end position="91"/>
    </location>
</feature>
<dbReference type="InterPro" id="IPR011856">
    <property type="entry name" value="tRNA_endonuc-like_dom_sf"/>
</dbReference>
<evidence type="ECO:0000313" key="4">
    <source>
        <dbReference type="Proteomes" id="UP000192610"/>
    </source>
</evidence>
<dbReference type="AlphaFoldDB" id="A0A1V9F305"/>
<evidence type="ECO:0000259" key="1">
    <source>
        <dbReference type="Pfam" id="PF04471"/>
    </source>
</evidence>